<evidence type="ECO:0000256" key="7">
    <source>
        <dbReference type="ARBA" id="ARBA00023187"/>
    </source>
</evidence>
<dbReference type="Proteomes" id="UP000002009">
    <property type="component" value="Chromosome 9"/>
</dbReference>
<reference evidence="13 14" key="1">
    <citation type="journal article" date="2009" name="Science">
        <title>Green evolution and dynamic adaptations revealed by genomes of the marine picoeukaryotes Micromonas.</title>
        <authorList>
            <person name="Worden A.Z."/>
            <person name="Lee J.H."/>
            <person name="Mock T."/>
            <person name="Rouze P."/>
            <person name="Simmons M.P."/>
            <person name="Aerts A.L."/>
            <person name="Allen A.E."/>
            <person name="Cuvelier M.L."/>
            <person name="Derelle E."/>
            <person name="Everett M.V."/>
            <person name="Foulon E."/>
            <person name="Grimwood J."/>
            <person name="Gundlach H."/>
            <person name="Henrissat B."/>
            <person name="Napoli C."/>
            <person name="McDonald S.M."/>
            <person name="Parker M.S."/>
            <person name="Rombauts S."/>
            <person name="Salamov A."/>
            <person name="Von Dassow P."/>
            <person name="Badger J.H."/>
            <person name="Coutinho P.M."/>
            <person name="Demir E."/>
            <person name="Dubchak I."/>
            <person name="Gentemann C."/>
            <person name="Eikrem W."/>
            <person name="Gready J.E."/>
            <person name="John U."/>
            <person name="Lanier W."/>
            <person name="Lindquist E.A."/>
            <person name="Lucas S."/>
            <person name="Mayer K.F."/>
            <person name="Moreau H."/>
            <person name="Not F."/>
            <person name="Otillar R."/>
            <person name="Panaud O."/>
            <person name="Pangilinan J."/>
            <person name="Paulsen I."/>
            <person name="Piegu B."/>
            <person name="Poliakov A."/>
            <person name="Robbens S."/>
            <person name="Schmutz J."/>
            <person name="Toulza E."/>
            <person name="Wyss T."/>
            <person name="Zelensky A."/>
            <person name="Zhou K."/>
            <person name="Armbrust E.V."/>
            <person name="Bhattacharya D."/>
            <person name="Goodenough U.W."/>
            <person name="Van de Peer Y."/>
            <person name="Grigoriev I.V."/>
        </authorList>
    </citation>
    <scope>NUCLEOTIDE SEQUENCE [LARGE SCALE GENOMIC DNA]</scope>
    <source>
        <strain evidence="14">RCC299 / NOUM17</strain>
    </source>
</reference>
<evidence type="ECO:0000313" key="13">
    <source>
        <dbReference type="EMBL" id="ACO65757.1"/>
    </source>
</evidence>
<dbReference type="InParanoid" id="C1EBP4"/>
<dbReference type="Pfam" id="PF00076">
    <property type="entry name" value="RRM_1"/>
    <property type="match status" value="2"/>
</dbReference>
<feature type="domain" description="RRM" evidence="12">
    <location>
        <begin position="8"/>
        <end position="87"/>
    </location>
</feature>
<dbReference type="SMART" id="SM00360">
    <property type="entry name" value="RRM"/>
    <property type="match status" value="2"/>
</dbReference>
<dbReference type="CDD" id="cd12247">
    <property type="entry name" value="RRM2_U1A_like"/>
    <property type="match status" value="1"/>
</dbReference>
<dbReference type="InterPro" id="IPR000504">
    <property type="entry name" value="RRM_dom"/>
</dbReference>
<dbReference type="AlphaFoldDB" id="C1EBP4"/>
<keyword evidence="14" id="KW-1185">Reference proteome</keyword>
<evidence type="ECO:0000256" key="8">
    <source>
        <dbReference type="ARBA" id="ARBA00023242"/>
    </source>
</evidence>
<evidence type="ECO:0000256" key="1">
    <source>
        <dbReference type="ARBA" id="ARBA00004123"/>
    </source>
</evidence>
<dbReference type="Gene3D" id="3.30.70.330">
    <property type="match status" value="2"/>
</dbReference>
<dbReference type="GO" id="GO:0003723">
    <property type="term" value="F:RNA binding"/>
    <property type="evidence" value="ECO:0007669"/>
    <property type="project" value="UniProtKB-UniRule"/>
</dbReference>
<dbReference type="KEGG" id="mis:MICPUN_107397"/>
<dbReference type="OrthoDB" id="277802at2759"/>
<evidence type="ECO:0000313" key="14">
    <source>
        <dbReference type="Proteomes" id="UP000002009"/>
    </source>
</evidence>
<dbReference type="GO" id="GO:0030532">
    <property type="term" value="C:small nuclear ribonucleoprotein complex"/>
    <property type="evidence" value="ECO:0007669"/>
    <property type="project" value="UniProtKB-ARBA"/>
</dbReference>
<dbReference type="STRING" id="296587.C1EBP4"/>
<dbReference type="OMA" id="FKEITCA"/>
<dbReference type="FunFam" id="3.30.70.330:FF:000039">
    <property type="entry name" value="U1 small nuclear ribonucleoprotein A"/>
    <property type="match status" value="1"/>
</dbReference>
<evidence type="ECO:0000256" key="9">
    <source>
        <dbReference type="ARBA" id="ARBA00023274"/>
    </source>
</evidence>
<dbReference type="PROSITE" id="PS50102">
    <property type="entry name" value="RRM"/>
    <property type="match status" value="2"/>
</dbReference>
<feature type="domain" description="RRM" evidence="12">
    <location>
        <begin position="150"/>
        <end position="224"/>
    </location>
</feature>
<evidence type="ECO:0000256" key="6">
    <source>
        <dbReference type="ARBA" id="ARBA00022884"/>
    </source>
</evidence>
<dbReference type="PANTHER" id="PTHR10501">
    <property type="entry name" value="U1 SMALL NUCLEAR RIBONUCLEOPROTEIN A/U2 SMALL NUCLEAR RIBONUCLEOPROTEIN B"/>
    <property type="match status" value="1"/>
</dbReference>
<keyword evidence="7" id="KW-0508">mRNA splicing</keyword>
<dbReference type="GeneID" id="8246057"/>
<dbReference type="FunFam" id="3.30.70.330:FF:000029">
    <property type="entry name" value="U2 small nuclear ribonucleoprotein B"/>
    <property type="match status" value="1"/>
</dbReference>
<feature type="compositionally biased region" description="Basic and acidic residues" evidence="11">
    <location>
        <begin position="102"/>
        <end position="132"/>
    </location>
</feature>
<keyword evidence="3" id="KW-0507">mRNA processing</keyword>
<evidence type="ECO:0000256" key="11">
    <source>
        <dbReference type="SAM" id="MobiDB-lite"/>
    </source>
</evidence>
<dbReference type="GO" id="GO:0006397">
    <property type="term" value="P:mRNA processing"/>
    <property type="evidence" value="ECO:0007669"/>
    <property type="project" value="UniProtKB-KW"/>
</dbReference>
<protein>
    <recommendedName>
        <fullName evidence="12">RRM domain-containing protein</fullName>
    </recommendedName>
</protein>
<feature type="region of interest" description="Disordered" evidence="11">
    <location>
        <begin position="94"/>
        <end position="143"/>
    </location>
</feature>
<dbReference type="EMBL" id="CP001329">
    <property type="protein sequence ID" value="ACO65757.1"/>
    <property type="molecule type" value="Genomic_DNA"/>
</dbReference>
<proteinExistence type="inferred from homology"/>
<keyword evidence="5" id="KW-0677">Repeat</keyword>
<dbReference type="SUPFAM" id="SSF54928">
    <property type="entry name" value="RNA-binding domain, RBD"/>
    <property type="match status" value="1"/>
</dbReference>
<dbReference type="GO" id="GO:0008380">
    <property type="term" value="P:RNA splicing"/>
    <property type="evidence" value="ECO:0007669"/>
    <property type="project" value="UniProtKB-KW"/>
</dbReference>
<comment type="similarity">
    <text evidence="2">Belongs to the RRM U1 A/B'' family.</text>
</comment>
<dbReference type="FunCoup" id="C1EBP4">
    <property type="interactions" value="2184"/>
</dbReference>
<sequence>MGDIPPCATIYVNNLNEKTKKDELVKSLQAIFGQFGKIIDIVASKSYKLRGQAWVVFADVASATAAMRAMQEFPFYDKPMRIAYAKTKSDATAKAEGTFDPSARDPEMRAKRKAESQAAEKESQAAKAERDAASGVTAKVRTDPSAPPNEILFVQGLPGATTAAMLSMLFQQFPGFKEVRMVEAKPGIAFVEFETDAQASVALSGLQGFKINPTHSMTLAFAAK</sequence>
<keyword evidence="4" id="KW-0747">Spliceosome</keyword>
<dbReference type="InterPro" id="IPR035979">
    <property type="entry name" value="RBD_domain_sf"/>
</dbReference>
<accession>C1EBP4</accession>
<keyword evidence="8" id="KW-0539">Nucleus</keyword>
<keyword evidence="9" id="KW-0687">Ribonucleoprotein</keyword>
<comment type="subcellular location">
    <subcellularLocation>
        <location evidence="1">Nucleus</location>
    </subcellularLocation>
</comment>
<dbReference type="CDD" id="cd12246">
    <property type="entry name" value="RRM1_U1A_like"/>
    <property type="match status" value="1"/>
</dbReference>
<dbReference type="InterPro" id="IPR012677">
    <property type="entry name" value="Nucleotide-bd_a/b_plait_sf"/>
</dbReference>
<evidence type="ECO:0000256" key="4">
    <source>
        <dbReference type="ARBA" id="ARBA00022728"/>
    </source>
</evidence>
<dbReference type="eggNOG" id="KOG4206">
    <property type="taxonomic scope" value="Eukaryota"/>
</dbReference>
<evidence type="ECO:0000256" key="3">
    <source>
        <dbReference type="ARBA" id="ARBA00022664"/>
    </source>
</evidence>
<evidence type="ECO:0000256" key="2">
    <source>
        <dbReference type="ARBA" id="ARBA00007243"/>
    </source>
</evidence>
<keyword evidence="6 10" id="KW-0694">RNA-binding</keyword>
<dbReference type="GO" id="GO:0005681">
    <property type="term" value="C:spliceosomal complex"/>
    <property type="evidence" value="ECO:0007669"/>
    <property type="project" value="UniProtKB-KW"/>
</dbReference>
<gene>
    <name evidence="13" type="primary">SNF</name>
    <name evidence="13" type="ORF">MICPUN_107397</name>
</gene>
<evidence type="ECO:0000256" key="10">
    <source>
        <dbReference type="PROSITE-ProRule" id="PRU00176"/>
    </source>
</evidence>
<evidence type="ECO:0000256" key="5">
    <source>
        <dbReference type="ARBA" id="ARBA00022737"/>
    </source>
</evidence>
<dbReference type="RefSeq" id="XP_002504499.1">
    <property type="nucleotide sequence ID" value="XM_002504453.1"/>
</dbReference>
<organism evidence="13 14">
    <name type="scientific">Micromonas commoda (strain RCC299 / NOUM17 / CCMP2709)</name>
    <name type="common">Picoplanktonic green alga</name>
    <dbReference type="NCBI Taxonomy" id="296587"/>
    <lineage>
        <taxon>Eukaryota</taxon>
        <taxon>Viridiplantae</taxon>
        <taxon>Chlorophyta</taxon>
        <taxon>Mamiellophyceae</taxon>
        <taxon>Mamiellales</taxon>
        <taxon>Mamiellaceae</taxon>
        <taxon>Micromonas</taxon>
    </lineage>
</organism>
<name>C1EBP4_MICCC</name>
<evidence type="ECO:0000259" key="12">
    <source>
        <dbReference type="PROSITE" id="PS50102"/>
    </source>
</evidence>